<dbReference type="Proteomes" id="UP000199614">
    <property type="component" value="Unassembled WGS sequence"/>
</dbReference>
<dbReference type="Pfam" id="PF02661">
    <property type="entry name" value="Fic"/>
    <property type="match status" value="1"/>
</dbReference>
<dbReference type="InterPro" id="IPR036597">
    <property type="entry name" value="Fido-like_dom_sf"/>
</dbReference>
<organism evidence="2 3">
    <name type="scientific">Pseudonocardia ammonioxydans</name>
    <dbReference type="NCBI Taxonomy" id="260086"/>
    <lineage>
        <taxon>Bacteria</taxon>
        <taxon>Bacillati</taxon>
        <taxon>Actinomycetota</taxon>
        <taxon>Actinomycetes</taxon>
        <taxon>Pseudonocardiales</taxon>
        <taxon>Pseudonocardiaceae</taxon>
        <taxon>Pseudonocardia</taxon>
    </lineage>
</organism>
<dbReference type="Gene3D" id="1.10.3290.10">
    <property type="entry name" value="Fido-like domain"/>
    <property type="match status" value="1"/>
</dbReference>
<feature type="domain" description="Fido" evidence="1">
    <location>
        <begin position="1"/>
        <end position="74"/>
    </location>
</feature>
<proteinExistence type="predicted"/>
<sequence>MDGLTTVLAELNDLHPFREGNGRTQRTLLRQLAREAGWSLAWDRVDPAVNAEASRAAAAGERGPLRALLDGIVCRSR</sequence>
<dbReference type="AlphaFoldDB" id="A0A1I4U318"/>
<protein>
    <submittedName>
        <fullName evidence="2">Cell filamentation protein</fullName>
    </submittedName>
</protein>
<dbReference type="SUPFAM" id="SSF140931">
    <property type="entry name" value="Fic-like"/>
    <property type="match status" value="1"/>
</dbReference>
<evidence type="ECO:0000313" key="2">
    <source>
        <dbReference type="EMBL" id="SFM83211.1"/>
    </source>
</evidence>
<dbReference type="PROSITE" id="PS51459">
    <property type="entry name" value="FIDO"/>
    <property type="match status" value="1"/>
</dbReference>
<evidence type="ECO:0000313" key="3">
    <source>
        <dbReference type="Proteomes" id="UP000199614"/>
    </source>
</evidence>
<dbReference type="STRING" id="260086.SAMN05216207_1003157"/>
<dbReference type="InterPro" id="IPR003812">
    <property type="entry name" value="Fido"/>
</dbReference>
<name>A0A1I4U318_PSUAM</name>
<reference evidence="2 3" key="1">
    <citation type="submission" date="2016-10" db="EMBL/GenBank/DDBJ databases">
        <authorList>
            <person name="de Groot N.N."/>
        </authorList>
    </citation>
    <scope>NUCLEOTIDE SEQUENCE [LARGE SCALE GENOMIC DNA]</scope>
    <source>
        <strain evidence="2 3">CGMCC 4.1877</strain>
    </source>
</reference>
<keyword evidence="3" id="KW-1185">Reference proteome</keyword>
<dbReference type="EMBL" id="FOUY01000003">
    <property type="protein sequence ID" value="SFM83211.1"/>
    <property type="molecule type" value="Genomic_DNA"/>
</dbReference>
<evidence type="ECO:0000259" key="1">
    <source>
        <dbReference type="PROSITE" id="PS51459"/>
    </source>
</evidence>
<gene>
    <name evidence="2" type="ORF">SAMN05216207_1003157</name>
</gene>
<accession>A0A1I4U318</accession>